<keyword evidence="7" id="KW-1185">Reference proteome</keyword>
<evidence type="ECO:0000313" key="6">
    <source>
        <dbReference type="EMBL" id="SER04545.1"/>
    </source>
</evidence>
<feature type="transmembrane region" description="Helical" evidence="5">
    <location>
        <begin position="378"/>
        <end position="400"/>
    </location>
</feature>
<keyword evidence="4 5" id="KW-0472">Membrane</keyword>
<comment type="subcellular location">
    <subcellularLocation>
        <location evidence="1">Membrane</location>
        <topology evidence="1">Multi-pass membrane protein</topology>
    </subcellularLocation>
</comment>
<evidence type="ECO:0000256" key="4">
    <source>
        <dbReference type="ARBA" id="ARBA00023136"/>
    </source>
</evidence>
<feature type="transmembrane region" description="Helical" evidence="5">
    <location>
        <begin position="440"/>
        <end position="459"/>
    </location>
</feature>
<keyword evidence="3 5" id="KW-1133">Transmembrane helix</keyword>
<dbReference type="InterPro" id="IPR002293">
    <property type="entry name" value="AA/rel_permease1"/>
</dbReference>
<sequence>MAQVAAVRGSGRSERQGLQRTVGFWGLTFVSLGSIIGSGWLLGALTAAGYAGGGGSLISWVLAAVMLIVLALIHADLGAAYPVAGGTSRYPAYAFGTFGGFTAGWTTYLQAVAIAPLEVEASLSYVNSVGSVRTTFPLVHTDGTLTGPGVVIGILAMALFAFINLGGARWLSDSNTGIVLWKLFVPVLTIVTLLLIDFHPGNFTANGGFAPFGFHGVFAALPAGVVFALQGFEQATQMAGESVNPKKHVSRAIILAMLVGAVVYIGLEIAFVGALDPHQLTTQGWAQPIGAGDYGPYYTLAIQSGVAWLAVVLIVDAVISPGGTGLIYVGTTARISYALGLPDALTRVSKRGVPVWSVVVATVFGVVFLAPAPSWQQLVSLITGATAIMYAFAPVSLGALMKNDPDREHPYLVPFPRVLLPLGFAFANLIIYWGGFAATWKLALGLLLGQLIFVLAARLRARNLDVGRARALRFSAWMWPWQLGLVVLGLLGNYGDGALKIFPDEWDALVVAVFSVVVYYVAVRQVQPTADIAPIVEEDLHDPDRALTATPGV</sequence>
<dbReference type="Pfam" id="PF13520">
    <property type="entry name" value="AA_permease_2"/>
    <property type="match status" value="1"/>
</dbReference>
<feature type="transmembrane region" description="Helical" evidence="5">
    <location>
        <begin position="93"/>
        <end position="115"/>
    </location>
</feature>
<gene>
    <name evidence="6" type="ORF">SAMN05421756_10886</name>
</gene>
<evidence type="ECO:0000313" key="7">
    <source>
        <dbReference type="Proteomes" id="UP000198504"/>
    </source>
</evidence>
<feature type="transmembrane region" description="Helical" evidence="5">
    <location>
        <begin position="352"/>
        <end position="372"/>
    </location>
</feature>
<feature type="transmembrane region" description="Helical" evidence="5">
    <location>
        <begin position="506"/>
        <end position="523"/>
    </location>
</feature>
<accession>A0A1H9L043</accession>
<feature type="transmembrane region" description="Helical" evidence="5">
    <location>
        <begin position="208"/>
        <end position="232"/>
    </location>
</feature>
<dbReference type="Gene3D" id="1.20.1740.10">
    <property type="entry name" value="Amino acid/polyamine transporter I"/>
    <property type="match status" value="1"/>
</dbReference>
<feature type="transmembrane region" description="Helical" evidence="5">
    <location>
        <begin position="253"/>
        <end position="275"/>
    </location>
</feature>
<evidence type="ECO:0000256" key="2">
    <source>
        <dbReference type="ARBA" id="ARBA00022692"/>
    </source>
</evidence>
<name>A0A1H9L043_9ACTN</name>
<dbReference type="RefSeq" id="WP_091183796.1">
    <property type="nucleotide sequence ID" value="NZ_FOFA01000008.1"/>
</dbReference>
<feature type="transmembrane region" description="Helical" evidence="5">
    <location>
        <begin position="306"/>
        <end position="331"/>
    </location>
</feature>
<organism evidence="6 7">
    <name type="scientific">Microlunatus flavus</name>
    <dbReference type="NCBI Taxonomy" id="1036181"/>
    <lineage>
        <taxon>Bacteria</taxon>
        <taxon>Bacillati</taxon>
        <taxon>Actinomycetota</taxon>
        <taxon>Actinomycetes</taxon>
        <taxon>Propionibacteriales</taxon>
        <taxon>Propionibacteriaceae</taxon>
        <taxon>Microlunatus</taxon>
    </lineage>
</organism>
<feature type="transmembrane region" description="Helical" evidence="5">
    <location>
        <begin position="178"/>
        <end position="196"/>
    </location>
</feature>
<dbReference type="AlphaFoldDB" id="A0A1H9L043"/>
<evidence type="ECO:0000256" key="1">
    <source>
        <dbReference type="ARBA" id="ARBA00004141"/>
    </source>
</evidence>
<feature type="transmembrane region" description="Helical" evidence="5">
    <location>
        <begin position="471"/>
        <end position="494"/>
    </location>
</feature>
<dbReference type="GO" id="GO:0016020">
    <property type="term" value="C:membrane"/>
    <property type="evidence" value="ECO:0007669"/>
    <property type="project" value="UniProtKB-SubCell"/>
</dbReference>
<feature type="transmembrane region" description="Helical" evidence="5">
    <location>
        <begin position="412"/>
        <end position="434"/>
    </location>
</feature>
<reference evidence="7" key="1">
    <citation type="submission" date="2016-10" db="EMBL/GenBank/DDBJ databases">
        <authorList>
            <person name="Varghese N."/>
            <person name="Submissions S."/>
        </authorList>
    </citation>
    <scope>NUCLEOTIDE SEQUENCE [LARGE SCALE GENOMIC DNA]</scope>
    <source>
        <strain evidence="7">CGMCC 4.6856</strain>
    </source>
</reference>
<dbReference type="PANTHER" id="PTHR47547:SF1">
    <property type="entry name" value="ASPARTATE-PROTON SYMPORTER"/>
    <property type="match status" value="1"/>
</dbReference>
<dbReference type="GO" id="GO:0022857">
    <property type="term" value="F:transmembrane transporter activity"/>
    <property type="evidence" value="ECO:0007669"/>
    <property type="project" value="InterPro"/>
</dbReference>
<dbReference type="InterPro" id="IPR052962">
    <property type="entry name" value="AA_Transporter_AGT"/>
</dbReference>
<dbReference type="EMBL" id="FOFA01000008">
    <property type="protein sequence ID" value="SER04545.1"/>
    <property type="molecule type" value="Genomic_DNA"/>
</dbReference>
<evidence type="ECO:0000256" key="5">
    <source>
        <dbReference type="SAM" id="Phobius"/>
    </source>
</evidence>
<dbReference type="Proteomes" id="UP000198504">
    <property type="component" value="Unassembled WGS sequence"/>
</dbReference>
<feature type="transmembrane region" description="Helical" evidence="5">
    <location>
        <begin position="22"/>
        <end position="51"/>
    </location>
</feature>
<dbReference type="PANTHER" id="PTHR47547">
    <property type="match status" value="1"/>
</dbReference>
<keyword evidence="2 5" id="KW-0812">Transmembrane</keyword>
<evidence type="ECO:0000256" key="3">
    <source>
        <dbReference type="ARBA" id="ARBA00022989"/>
    </source>
</evidence>
<proteinExistence type="predicted"/>
<dbReference type="STRING" id="1036181.SAMN05421756_10886"/>
<feature type="transmembrane region" description="Helical" evidence="5">
    <location>
        <begin position="57"/>
        <end position="81"/>
    </location>
</feature>
<feature type="transmembrane region" description="Helical" evidence="5">
    <location>
        <begin position="145"/>
        <end position="166"/>
    </location>
</feature>
<protein>
    <submittedName>
        <fullName evidence="6">Amino acid transporter</fullName>
    </submittedName>
</protein>
<dbReference type="OrthoDB" id="9762947at2"/>